<sequence>MAETGNHVADPDDDVFDTNEAHRHHVWPELMSCDCIRILYEYCPVLLRLRLFFLLFLLLLPVSPSTHMVAQKRANLHGLFCELKWKWKIQDEREDGVSIFHQLQRDLSSPPVPLSDETVVGVASRVSPGPAHLVTSSNSCSENVDDALLARAALSPLAQLLWPARRGYTASQTVDSGTHSLTHSRSHTCL</sequence>
<accession>A0AAV4CMV4</accession>
<organism evidence="2 3">
    <name type="scientific">Plakobranchus ocellatus</name>
    <dbReference type="NCBI Taxonomy" id="259542"/>
    <lineage>
        <taxon>Eukaryota</taxon>
        <taxon>Metazoa</taxon>
        <taxon>Spiralia</taxon>
        <taxon>Lophotrochozoa</taxon>
        <taxon>Mollusca</taxon>
        <taxon>Gastropoda</taxon>
        <taxon>Heterobranchia</taxon>
        <taxon>Euthyneura</taxon>
        <taxon>Panpulmonata</taxon>
        <taxon>Sacoglossa</taxon>
        <taxon>Placobranchoidea</taxon>
        <taxon>Plakobranchidae</taxon>
        <taxon>Plakobranchus</taxon>
    </lineage>
</organism>
<comment type="caution">
    <text evidence="2">The sequence shown here is derived from an EMBL/GenBank/DDBJ whole genome shotgun (WGS) entry which is preliminary data.</text>
</comment>
<proteinExistence type="predicted"/>
<protein>
    <submittedName>
        <fullName evidence="2">Uncharacterized protein</fullName>
    </submittedName>
</protein>
<evidence type="ECO:0000256" key="1">
    <source>
        <dbReference type="SAM" id="Phobius"/>
    </source>
</evidence>
<gene>
    <name evidence="2" type="ORF">PoB_005977500</name>
</gene>
<feature type="transmembrane region" description="Helical" evidence="1">
    <location>
        <begin position="51"/>
        <end position="70"/>
    </location>
</feature>
<keyword evidence="1" id="KW-0472">Membrane</keyword>
<dbReference type="EMBL" id="BLXT01006766">
    <property type="protein sequence ID" value="GFO33270.1"/>
    <property type="molecule type" value="Genomic_DNA"/>
</dbReference>
<dbReference type="AlphaFoldDB" id="A0AAV4CMV4"/>
<reference evidence="2 3" key="1">
    <citation type="journal article" date="2021" name="Elife">
        <title>Chloroplast acquisition without the gene transfer in kleptoplastic sea slugs, Plakobranchus ocellatus.</title>
        <authorList>
            <person name="Maeda T."/>
            <person name="Takahashi S."/>
            <person name="Yoshida T."/>
            <person name="Shimamura S."/>
            <person name="Takaki Y."/>
            <person name="Nagai Y."/>
            <person name="Toyoda A."/>
            <person name="Suzuki Y."/>
            <person name="Arimoto A."/>
            <person name="Ishii H."/>
            <person name="Satoh N."/>
            <person name="Nishiyama T."/>
            <person name="Hasebe M."/>
            <person name="Maruyama T."/>
            <person name="Minagawa J."/>
            <person name="Obokata J."/>
            <person name="Shigenobu S."/>
        </authorList>
    </citation>
    <scope>NUCLEOTIDE SEQUENCE [LARGE SCALE GENOMIC DNA]</scope>
</reference>
<keyword evidence="1" id="KW-0812">Transmembrane</keyword>
<evidence type="ECO:0000313" key="3">
    <source>
        <dbReference type="Proteomes" id="UP000735302"/>
    </source>
</evidence>
<name>A0AAV4CMV4_9GAST</name>
<keyword evidence="3" id="KW-1185">Reference proteome</keyword>
<evidence type="ECO:0000313" key="2">
    <source>
        <dbReference type="EMBL" id="GFO33270.1"/>
    </source>
</evidence>
<keyword evidence="1" id="KW-1133">Transmembrane helix</keyword>
<dbReference type="Proteomes" id="UP000735302">
    <property type="component" value="Unassembled WGS sequence"/>
</dbReference>